<proteinExistence type="predicted"/>
<reference evidence="2 3" key="1">
    <citation type="journal article" date="2024" name="IMA Fungus">
        <title>IMA Genome - F19 : A genome assembly and annotation guide to empower mycologists, including annotated draft genome sequences of Ceratocystis pirilliformis, Diaporthe australafricana, Fusarium ophioides, Paecilomyces lecythidis, and Sporothrix stenoceras.</title>
        <authorList>
            <person name="Aylward J."/>
            <person name="Wilson A.M."/>
            <person name="Visagie C.M."/>
            <person name="Spraker J."/>
            <person name="Barnes I."/>
            <person name="Buitendag C."/>
            <person name="Ceriani C."/>
            <person name="Del Mar Angel L."/>
            <person name="du Plessis D."/>
            <person name="Fuchs T."/>
            <person name="Gasser K."/>
            <person name="Kramer D."/>
            <person name="Li W."/>
            <person name="Munsamy K."/>
            <person name="Piso A."/>
            <person name="Price J.L."/>
            <person name="Sonnekus B."/>
            <person name="Thomas C."/>
            <person name="van der Nest A."/>
            <person name="van Dijk A."/>
            <person name="van Heerden A."/>
            <person name="van Vuuren N."/>
            <person name="Yilmaz N."/>
            <person name="Duong T.A."/>
            <person name="van der Merwe N.A."/>
            <person name="Wingfield M.J."/>
            <person name="Wingfield B.D."/>
        </authorList>
    </citation>
    <scope>NUCLEOTIDE SEQUENCE [LARGE SCALE GENOMIC DNA]</scope>
    <source>
        <strain evidence="2 3">CMW 5346</strain>
    </source>
</reference>
<comment type="caution">
    <text evidence="2">The sequence shown here is derived from an EMBL/GenBank/DDBJ whole genome shotgun (WGS) entry which is preliminary data.</text>
</comment>
<evidence type="ECO:0000313" key="3">
    <source>
        <dbReference type="Proteomes" id="UP001583186"/>
    </source>
</evidence>
<feature type="region of interest" description="Disordered" evidence="1">
    <location>
        <begin position="107"/>
        <end position="151"/>
    </location>
</feature>
<keyword evidence="3" id="KW-1185">Reference proteome</keyword>
<feature type="compositionally biased region" description="Acidic residues" evidence="1">
    <location>
        <begin position="134"/>
        <end position="151"/>
    </location>
</feature>
<evidence type="ECO:0000256" key="1">
    <source>
        <dbReference type="SAM" id="MobiDB-lite"/>
    </source>
</evidence>
<protein>
    <submittedName>
        <fullName evidence="2">Uncharacterized protein</fullName>
    </submittedName>
</protein>
<dbReference type="Proteomes" id="UP001583186">
    <property type="component" value="Unassembled WGS sequence"/>
</dbReference>
<evidence type="ECO:0000313" key="2">
    <source>
        <dbReference type="EMBL" id="KAL1902887.1"/>
    </source>
</evidence>
<dbReference type="EMBL" id="JAWCUI010000003">
    <property type="protein sequence ID" value="KAL1902887.1"/>
    <property type="molecule type" value="Genomic_DNA"/>
</dbReference>
<sequence>MCLEGKVPQPSVSMQQPTEELDVPKHSSYYKWDPSASPFPVQHMSLSQFRETNLSAEERQVARPGEIRRAMFGEMADMRGLWTDIIFNNFQREPVEVSDPFAEENKKLAEENTAKPTKTIVYDGPLNTKSAFDVSDDEGEEDEEDEEEESVEEVAKVAERLVGMVAQIEKVVEIKMVDVKRGDVKEIDIKKVDTGANIQIKPMPMTKFGKKRTAQTALPRQAKRKSQWTELQGRLQEASNKMKQLMRCNGSDFLEQSNEPSVPKVPVVPSAHTVCRPPPLKVVGRTPPRRPNWAHQNIFDEAGLEQFLDCSCAASVEKCPGCKPSAVRVAVEEDLI</sequence>
<feature type="region of interest" description="Disordered" evidence="1">
    <location>
        <begin position="1"/>
        <end position="20"/>
    </location>
</feature>
<organism evidence="2 3">
    <name type="scientific">Sporothrix stenoceras</name>
    <dbReference type="NCBI Taxonomy" id="5173"/>
    <lineage>
        <taxon>Eukaryota</taxon>
        <taxon>Fungi</taxon>
        <taxon>Dikarya</taxon>
        <taxon>Ascomycota</taxon>
        <taxon>Pezizomycotina</taxon>
        <taxon>Sordariomycetes</taxon>
        <taxon>Sordariomycetidae</taxon>
        <taxon>Ophiostomatales</taxon>
        <taxon>Ophiostomataceae</taxon>
        <taxon>Sporothrix</taxon>
    </lineage>
</organism>
<gene>
    <name evidence="2" type="ORF">Sste5346_000798</name>
</gene>
<accession>A0ABR3ZRK4</accession>
<name>A0ABR3ZRK4_9PEZI</name>